<evidence type="ECO:0000256" key="2">
    <source>
        <dbReference type="ARBA" id="ARBA00022771"/>
    </source>
</evidence>
<evidence type="ECO:0000256" key="3">
    <source>
        <dbReference type="ARBA" id="ARBA00022833"/>
    </source>
</evidence>
<proteinExistence type="predicted"/>
<evidence type="ECO:0000313" key="5">
    <source>
        <dbReference type="EMBL" id="ABO94612.1"/>
    </source>
</evidence>
<feature type="region of interest" description="Disordered" evidence="4">
    <location>
        <begin position="113"/>
        <end position="145"/>
    </location>
</feature>
<dbReference type="Gene3D" id="3.30.60.90">
    <property type="match status" value="1"/>
</dbReference>
<evidence type="ECO:0000313" key="6">
    <source>
        <dbReference type="Proteomes" id="UP000001568"/>
    </source>
</evidence>
<dbReference type="SUPFAM" id="SSF57850">
    <property type="entry name" value="RING/U-box"/>
    <property type="match status" value="1"/>
</dbReference>
<accession>A4RTG0</accession>
<dbReference type="GeneID" id="5000341"/>
<keyword evidence="2" id="KW-0863">Zinc-finger</keyword>
<dbReference type="Gramene" id="ABO94612">
    <property type="protein sequence ID" value="ABO94612"/>
    <property type="gene ID" value="OSTLU_29888"/>
</dbReference>
<organism evidence="5 6">
    <name type="scientific">Ostreococcus lucimarinus (strain CCE9901)</name>
    <dbReference type="NCBI Taxonomy" id="436017"/>
    <lineage>
        <taxon>Eukaryota</taxon>
        <taxon>Viridiplantae</taxon>
        <taxon>Chlorophyta</taxon>
        <taxon>Mamiellophyceae</taxon>
        <taxon>Mamiellales</taxon>
        <taxon>Bathycoccaceae</taxon>
        <taxon>Ostreococcus</taxon>
    </lineage>
</organism>
<sequence>MASTRVVRARATRDARAAATTATKAARALDAAPSRAAAPRRARAVSFDAELERTIGVADARVDRGDVWELPRTCDGCGLYILPGRARWSCVVCELRGDAFDLCAGCRDGARARAADDDEDGKTPETGARKRKRTGKGEKETFAGHGHGLAAFELVEGDDDEG</sequence>
<keyword evidence="3" id="KW-0862">Zinc</keyword>
<dbReference type="Proteomes" id="UP000001568">
    <property type="component" value="Chromosome 2"/>
</dbReference>
<dbReference type="RefSeq" id="XP_001416319.1">
    <property type="nucleotide sequence ID" value="XM_001416282.1"/>
</dbReference>
<dbReference type="OrthoDB" id="10252032at2759"/>
<dbReference type="HOGENOM" id="CLU_1638193_0_0_1"/>
<dbReference type="InterPro" id="IPR043145">
    <property type="entry name" value="Znf_ZZ_sf"/>
</dbReference>
<keyword evidence="6" id="KW-1185">Reference proteome</keyword>
<reference evidence="5 6" key="1">
    <citation type="journal article" date="2007" name="Proc. Natl. Acad. Sci. U.S.A.">
        <title>The tiny eukaryote Ostreococcus provides genomic insights into the paradox of plankton speciation.</title>
        <authorList>
            <person name="Palenik B."/>
            <person name="Grimwood J."/>
            <person name="Aerts A."/>
            <person name="Rouze P."/>
            <person name="Salamov A."/>
            <person name="Putnam N."/>
            <person name="Dupont C."/>
            <person name="Jorgensen R."/>
            <person name="Derelle E."/>
            <person name="Rombauts S."/>
            <person name="Zhou K."/>
            <person name="Otillar R."/>
            <person name="Merchant S.S."/>
            <person name="Podell S."/>
            <person name="Gaasterland T."/>
            <person name="Napoli C."/>
            <person name="Gendler K."/>
            <person name="Manuell A."/>
            <person name="Tai V."/>
            <person name="Vallon O."/>
            <person name="Piganeau G."/>
            <person name="Jancek S."/>
            <person name="Heijde M."/>
            <person name="Jabbari K."/>
            <person name="Bowler C."/>
            <person name="Lohr M."/>
            <person name="Robbens S."/>
            <person name="Werner G."/>
            <person name="Dubchak I."/>
            <person name="Pazour G.J."/>
            <person name="Ren Q."/>
            <person name="Paulsen I."/>
            <person name="Delwiche C."/>
            <person name="Schmutz J."/>
            <person name="Rokhsar D."/>
            <person name="Van de Peer Y."/>
            <person name="Moreau H."/>
            <person name="Grigoriev I.V."/>
        </authorList>
    </citation>
    <scope>NUCLEOTIDE SEQUENCE [LARGE SCALE GENOMIC DNA]</scope>
    <source>
        <strain evidence="5 6">CCE9901</strain>
    </source>
</reference>
<keyword evidence="1" id="KW-0479">Metal-binding</keyword>
<evidence type="ECO:0008006" key="7">
    <source>
        <dbReference type="Google" id="ProtNLM"/>
    </source>
</evidence>
<evidence type="ECO:0000256" key="1">
    <source>
        <dbReference type="ARBA" id="ARBA00022723"/>
    </source>
</evidence>
<dbReference type="EMBL" id="CP000582">
    <property type="protein sequence ID" value="ABO94612.1"/>
    <property type="molecule type" value="Genomic_DNA"/>
</dbReference>
<name>A4RTG0_OSTLU</name>
<dbReference type="GO" id="GO:0008270">
    <property type="term" value="F:zinc ion binding"/>
    <property type="evidence" value="ECO:0007669"/>
    <property type="project" value="UniProtKB-KW"/>
</dbReference>
<evidence type="ECO:0000256" key="4">
    <source>
        <dbReference type="SAM" id="MobiDB-lite"/>
    </source>
</evidence>
<protein>
    <recommendedName>
        <fullName evidence="7">ZZ-type domain-containing protein</fullName>
    </recommendedName>
</protein>
<dbReference type="AlphaFoldDB" id="A4RTG0"/>
<dbReference type="KEGG" id="olu:OSTLU_29888"/>
<gene>
    <name evidence="5" type="ORF">OSTLU_29888</name>
</gene>